<dbReference type="Pfam" id="PF00089">
    <property type="entry name" value="Trypsin"/>
    <property type="match status" value="1"/>
</dbReference>
<feature type="chain" id="PRO_5009328177" description="Peptidase S1 domain-containing protein" evidence="6">
    <location>
        <begin position="22"/>
        <end position="254"/>
    </location>
</feature>
<dbReference type="PANTHER" id="PTHR24276">
    <property type="entry name" value="POLYSERASE-RELATED"/>
    <property type="match status" value="1"/>
</dbReference>
<dbReference type="Gene3D" id="2.40.10.10">
    <property type="entry name" value="Trypsin-like serine proteases"/>
    <property type="match status" value="1"/>
</dbReference>
<dbReference type="OrthoDB" id="10051896at2759"/>
<proteinExistence type="inferred from homology"/>
<dbReference type="EnsemblMetazoa" id="SCAU016047-RA">
    <property type="protein sequence ID" value="SCAU016047-PA"/>
    <property type="gene ID" value="SCAU016047"/>
</dbReference>
<dbReference type="PROSITE" id="PS50240">
    <property type="entry name" value="TRYPSIN_DOM"/>
    <property type="match status" value="1"/>
</dbReference>
<dbReference type="STRING" id="35570.A0A1I8QD62"/>
<comment type="similarity">
    <text evidence="1">Belongs to the peptidase S1 family.</text>
</comment>
<dbReference type="InterPro" id="IPR050430">
    <property type="entry name" value="Peptidase_S1"/>
</dbReference>
<keyword evidence="6" id="KW-0732">Signal</keyword>
<evidence type="ECO:0000256" key="1">
    <source>
        <dbReference type="ARBA" id="ARBA00007664"/>
    </source>
</evidence>
<reference evidence="8" key="1">
    <citation type="submission" date="2020-05" db="UniProtKB">
        <authorList>
            <consortium name="EnsemblMetazoa"/>
        </authorList>
    </citation>
    <scope>IDENTIFICATION</scope>
    <source>
        <strain evidence="8">USDA</strain>
    </source>
</reference>
<feature type="signal peptide" evidence="6">
    <location>
        <begin position="1"/>
        <end position="21"/>
    </location>
</feature>
<keyword evidence="5" id="KW-1015">Disulfide bond</keyword>
<dbReference type="InterPro" id="IPR001314">
    <property type="entry name" value="Peptidase_S1A"/>
</dbReference>
<dbReference type="PRINTS" id="PR00722">
    <property type="entry name" value="CHYMOTRYPSIN"/>
</dbReference>
<evidence type="ECO:0000256" key="6">
    <source>
        <dbReference type="SAM" id="SignalP"/>
    </source>
</evidence>
<dbReference type="InterPro" id="IPR043504">
    <property type="entry name" value="Peptidase_S1_PA_chymotrypsin"/>
</dbReference>
<organism evidence="8 9">
    <name type="scientific">Stomoxys calcitrans</name>
    <name type="common">Stable fly</name>
    <name type="synonym">Conops calcitrans</name>
    <dbReference type="NCBI Taxonomy" id="35570"/>
    <lineage>
        <taxon>Eukaryota</taxon>
        <taxon>Metazoa</taxon>
        <taxon>Ecdysozoa</taxon>
        <taxon>Arthropoda</taxon>
        <taxon>Hexapoda</taxon>
        <taxon>Insecta</taxon>
        <taxon>Pterygota</taxon>
        <taxon>Neoptera</taxon>
        <taxon>Endopterygota</taxon>
        <taxon>Diptera</taxon>
        <taxon>Brachycera</taxon>
        <taxon>Muscomorpha</taxon>
        <taxon>Muscoidea</taxon>
        <taxon>Muscidae</taxon>
        <taxon>Stomoxys</taxon>
    </lineage>
</organism>
<dbReference type="KEGG" id="scac:106080570"/>
<feature type="domain" description="Peptidase S1" evidence="7">
    <location>
        <begin position="32"/>
        <end position="253"/>
    </location>
</feature>
<dbReference type="FunFam" id="2.40.10.10:FF:000034">
    <property type="entry name" value="Eupolytin"/>
    <property type="match status" value="1"/>
</dbReference>
<keyword evidence="3" id="KW-0378">Hydrolase</keyword>
<keyword evidence="9" id="KW-1185">Reference proteome</keyword>
<protein>
    <recommendedName>
        <fullName evidence="7">Peptidase S1 domain-containing protein</fullName>
    </recommendedName>
</protein>
<dbReference type="InterPro" id="IPR009003">
    <property type="entry name" value="Peptidase_S1_PA"/>
</dbReference>
<evidence type="ECO:0000313" key="9">
    <source>
        <dbReference type="Proteomes" id="UP000095300"/>
    </source>
</evidence>
<accession>A0A1I8QD62</accession>
<dbReference type="GO" id="GO:0004252">
    <property type="term" value="F:serine-type endopeptidase activity"/>
    <property type="evidence" value="ECO:0007669"/>
    <property type="project" value="InterPro"/>
</dbReference>
<keyword evidence="2" id="KW-0645">Protease</keyword>
<dbReference type="SMART" id="SM00020">
    <property type="entry name" value="Tryp_SPc"/>
    <property type="match status" value="1"/>
</dbReference>
<evidence type="ECO:0000256" key="5">
    <source>
        <dbReference type="ARBA" id="ARBA00023157"/>
    </source>
</evidence>
<evidence type="ECO:0000259" key="7">
    <source>
        <dbReference type="PROSITE" id="PS50240"/>
    </source>
</evidence>
<evidence type="ECO:0000256" key="2">
    <source>
        <dbReference type="ARBA" id="ARBA00022670"/>
    </source>
</evidence>
<evidence type="ECO:0000313" key="8">
    <source>
        <dbReference type="EnsemblMetazoa" id="SCAU016047-PA"/>
    </source>
</evidence>
<evidence type="ECO:0000256" key="3">
    <source>
        <dbReference type="ARBA" id="ARBA00022801"/>
    </source>
</evidence>
<keyword evidence="4" id="KW-0720">Serine protease</keyword>
<dbReference type="PANTHER" id="PTHR24276:SF91">
    <property type="entry name" value="AT26814P-RELATED"/>
    <property type="match status" value="1"/>
</dbReference>
<dbReference type="AlphaFoldDB" id="A0A1I8QD62"/>
<dbReference type="SUPFAM" id="SSF50494">
    <property type="entry name" value="Trypsin-like serine proteases"/>
    <property type="match status" value="1"/>
</dbReference>
<dbReference type="VEuPathDB" id="VectorBase:SCAU016047"/>
<name>A0A1I8QD62_STOCA</name>
<dbReference type="InterPro" id="IPR001254">
    <property type="entry name" value="Trypsin_dom"/>
</dbReference>
<dbReference type="GO" id="GO:0006508">
    <property type="term" value="P:proteolysis"/>
    <property type="evidence" value="ECO:0007669"/>
    <property type="project" value="UniProtKB-KW"/>
</dbReference>
<dbReference type="CDD" id="cd00190">
    <property type="entry name" value="Tryp_SPc"/>
    <property type="match status" value="1"/>
</dbReference>
<evidence type="ECO:0000256" key="4">
    <source>
        <dbReference type="ARBA" id="ARBA00022825"/>
    </source>
</evidence>
<sequence>MYLKKFAFSILILGLWNRVTASNDTSAAETRIVGGQVTTISNVPYMVQVWKNGSFACGGALVAKNFVLCAAHCFRELDPANVVVVAGATNLMETGVRSKVQKLLLPAAWNPTTMYMDAAVLKLATPITTAAAKTVGFYRGKLNPGLEVRISGWGRVTEDGKMSRQIRTTRVPVVNRDQCVKQYQDVFTLQNTMFCAGVPGSKDACLGDSGGPAICKGKVCGIVSYGNGCARVGFPGIYTILNRALPFIKNAMKR</sequence>
<gene>
    <name evidence="8" type="primary">106080570</name>
</gene>
<dbReference type="Proteomes" id="UP000095300">
    <property type="component" value="Unassembled WGS sequence"/>
</dbReference>